<keyword evidence="2" id="KW-1185">Reference proteome</keyword>
<organism evidence="1 2">
    <name type="scientific">Laccaria amethystina LaAM-08-1</name>
    <dbReference type="NCBI Taxonomy" id="1095629"/>
    <lineage>
        <taxon>Eukaryota</taxon>
        <taxon>Fungi</taxon>
        <taxon>Dikarya</taxon>
        <taxon>Basidiomycota</taxon>
        <taxon>Agaricomycotina</taxon>
        <taxon>Agaricomycetes</taxon>
        <taxon>Agaricomycetidae</taxon>
        <taxon>Agaricales</taxon>
        <taxon>Agaricineae</taxon>
        <taxon>Hydnangiaceae</taxon>
        <taxon>Laccaria</taxon>
    </lineage>
</organism>
<evidence type="ECO:0000313" key="1">
    <source>
        <dbReference type="EMBL" id="KIJ92947.1"/>
    </source>
</evidence>
<reference evidence="2" key="2">
    <citation type="submission" date="2015-01" db="EMBL/GenBank/DDBJ databases">
        <title>Evolutionary Origins and Diversification of the Mycorrhizal Mutualists.</title>
        <authorList>
            <consortium name="DOE Joint Genome Institute"/>
            <consortium name="Mycorrhizal Genomics Consortium"/>
            <person name="Kohler A."/>
            <person name="Kuo A."/>
            <person name="Nagy L.G."/>
            <person name="Floudas D."/>
            <person name="Copeland A."/>
            <person name="Barry K.W."/>
            <person name="Cichocki N."/>
            <person name="Veneault-Fourrey C."/>
            <person name="LaButti K."/>
            <person name="Lindquist E.A."/>
            <person name="Lipzen A."/>
            <person name="Lundell T."/>
            <person name="Morin E."/>
            <person name="Murat C."/>
            <person name="Riley R."/>
            <person name="Ohm R."/>
            <person name="Sun H."/>
            <person name="Tunlid A."/>
            <person name="Henrissat B."/>
            <person name="Grigoriev I.V."/>
            <person name="Hibbett D.S."/>
            <person name="Martin F."/>
        </authorList>
    </citation>
    <scope>NUCLEOTIDE SEQUENCE [LARGE SCALE GENOMIC DNA]</scope>
    <source>
        <strain evidence="2">LaAM-08-1</strain>
    </source>
</reference>
<reference evidence="1 2" key="1">
    <citation type="submission" date="2014-04" db="EMBL/GenBank/DDBJ databases">
        <authorList>
            <consortium name="DOE Joint Genome Institute"/>
            <person name="Kuo A."/>
            <person name="Kohler A."/>
            <person name="Nagy L.G."/>
            <person name="Floudas D."/>
            <person name="Copeland A."/>
            <person name="Barry K.W."/>
            <person name="Cichocki N."/>
            <person name="Veneault-Fourrey C."/>
            <person name="LaButti K."/>
            <person name="Lindquist E.A."/>
            <person name="Lipzen A."/>
            <person name="Lundell T."/>
            <person name="Morin E."/>
            <person name="Murat C."/>
            <person name="Sun H."/>
            <person name="Tunlid A."/>
            <person name="Henrissat B."/>
            <person name="Grigoriev I.V."/>
            <person name="Hibbett D.S."/>
            <person name="Martin F."/>
            <person name="Nordberg H.P."/>
            <person name="Cantor M.N."/>
            <person name="Hua S.X."/>
        </authorList>
    </citation>
    <scope>NUCLEOTIDE SEQUENCE [LARGE SCALE GENOMIC DNA]</scope>
    <source>
        <strain evidence="1 2">LaAM-08-1</strain>
    </source>
</reference>
<name>A0A0C9X9H3_9AGAR</name>
<dbReference type="EMBL" id="KN838874">
    <property type="protein sequence ID" value="KIJ92947.1"/>
    <property type="molecule type" value="Genomic_DNA"/>
</dbReference>
<accession>A0A0C9X9H3</accession>
<protein>
    <submittedName>
        <fullName evidence="1">Unplaced genomic scaffold K443scaffold_339, whole genome shotgun sequence</fullName>
    </submittedName>
</protein>
<dbReference type="HOGENOM" id="CLU_2961160_0_0_1"/>
<evidence type="ECO:0000313" key="2">
    <source>
        <dbReference type="Proteomes" id="UP000054477"/>
    </source>
</evidence>
<gene>
    <name evidence="1" type="ORF">K443DRAFT_415035</name>
</gene>
<proteinExistence type="predicted"/>
<dbReference type="AlphaFoldDB" id="A0A0C9X9H3"/>
<sequence>MIVKNNSNSDKRNHWYRQRLHWKIKITVCKSFPMLRNGGPPSFSLVGRTMSELTVNQRK</sequence>
<dbReference type="Proteomes" id="UP000054477">
    <property type="component" value="Unassembled WGS sequence"/>
</dbReference>